<evidence type="ECO:0000256" key="1">
    <source>
        <dbReference type="SAM" id="MobiDB-lite"/>
    </source>
</evidence>
<gene>
    <name evidence="2" type="ORF">N7468_009188</name>
</gene>
<evidence type="ECO:0000313" key="2">
    <source>
        <dbReference type="EMBL" id="KAJ5219984.1"/>
    </source>
</evidence>
<proteinExistence type="predicted"/>
<reference evidence="2" key="1">
    <citation type="submission" date="2022-11" db="EMBL/GenBank/DDBJ databases">
        <authorList>
            <person name="Petersen C."/>
        </authorList>
    </citation>
    <scope>NUCLEOTIDE SEQUENCE</scope>
    <source>
        <strain evidence="2">IBT 19713</strain>
    </source>
</reference>
<sequence>MAPTHSPLITHPRTPHLKIRKKAATTDDYGRLQYNPWAQALASDTRACVLTGARMPRSLMGKWGMVRKPDTDKLYMLPVELLMDSLGWRPSKNTKKARRNQDANKEAATSEENVSDLQSDSALDRRRFFDQPMTLYMAYLKNPIRRLSEKVELSANAKKSPIARLLSFRWRSPHGPFTPRDVERLTWSKDMPSLLARQMGSDIVKKLTSAVQRLGTTEPTADIWRAVNMQHYSDAALSSALECLEPVQQMECGVVLVLDGPKSSDAEPLADLTMLPQVRKRVPVFDLAQLLSESDLASLRQADPWFQKPALFYKPNTASGVDLVISLWKFQRYIAG</sequence>
<dbReference type="GeneID" id="83205787"/>
<dbReference type="OrthoDB" id="3363286at2759"/>
<organism evidence="2 3">
    <name type="scientific">Penicillium chermesinum</name>
    <dbReference type="NCBI Taxonomy" id="63820"/>
    <lineage>
        <taxon>Eukaryota</taxon>
        <taxon>Fungi</taxon>
        <taxon>Dikarya</taxon>
        <taxon>Ascomycota</taxon>
        <taxon>Pezizomycotina</taxon>
        <taxon>Eurotiomycetes</taxon>
        <taxon>Eurotiomycetidae</taxon>
        <taxon>Eurotiales</taxon>
        <taxon>Aspergillaceae</taxon>
        <taxon>Penicillium</taxon>
    </lineage>
</organism>
<reference evidence="2" key="2">
    <citation type="journal article" date="2023" name="IMA Fungus">
        <title>Comparative genomic study of the Penicillium genus elucidates a diverse pangenome and 15 lateral gene transfer events.</title>
        <authorList>
            <person name="Petersen C."/>
            <person name="Sorensen T."/>
            <person name="Nielsen M.R."/>
            <person name="Sondergaard T.E."/>
            <person name="Sorensen J.L."/>
            <person name="Fitzpatrick D.A."/>
            <person name="Frisvad J.C."/>
            <person name="Nielsen K.L."/>
        </authorList>
    </citation>
    <scope>NUCLEOTIDE SEQUENCE</scope>
    <source>
        <strain evidence="2">IBT 19713</strain>
    </source>
</reference>
<name>A0A9W9NJT1_9EURO</name>
<dbReference type="Proteomes" id="UP001150941">
    <property type="component" value="Unassembled WGS sequence"/>
</dbReference>
<comment type="caution">
    <text evidence="2">The sequence shown here is derived from an EMBL/GenBank/DDBJ whole genome shotgun (WGS) entry which is preliminary data.</text>
</comment>
<accession>A0A9W9NJT1</accession>
<dbReference type="AlphaFoldDB" id="A0A9W9NJT1"/>
<protein>
    <submittedName>
        <fullName evidence="2">Uncharacterized protein</fullName>
    </submittedName>
</protein>
<dbReference type="EMBL" id="JAPQKS010000007">
    <property type="protein sequence ID" value="KAJ5219984.1"/>
    <property type="molecule type" value="Genomic_DNA"/>
</dbReference>
<keyword evidence="3" id="KW-1185">Reference proteome</keyword>
<dbReference type="RefSeq" id="XP_058326814.1">
    <property type="nucleotide sequence ID" value="XM_058478484.1"/>
</dbReference>
<feature type="region of interest" description="Disordered" evidence="1">
    <location>
        <begin position="90"/>
        <end position="118"/>
    </location>
</feature>
<evidence type="ECO:0000313" key="3">
    <source>
        <dbReference type="Proteomes" id="UP001150941"/>
    </source>
</evidence>